<dbReference type="Gene3D" id="3.90.550.50">
    <property type="match status" value="1"/>
</dbReference>
<sequence>MRAVGQGRSQSPVRLLYGITIAACGILPLIPAIAWQSRGYSQDSHLKTCKELPGANDVFVVFKTGATEFGHKFPIHLNTTLQCYPNYMVFSDHHEVYQGQTVHDALEPLGDHMKQNHRFEFELYHRIKEGGRQILSVTELSDRPDTNRHKNPLQSYLSVGWRLDKWKFLPMFQTAYEAHPGFKWYMFIEADTYLLWPTLLQYIATLDHRKASWYGAELFVAGTIIAHGGSGMLVSNPGMKLFSDEYQYRRQQWNIYMDNHKGGDTILARLMNAAGLLLTKSRPLFNPEAPGNDTYSITTLEESHWCDPIITYHHVAPEVVGDMWNLEKELYASYNADYSTANSGQQVPKRRDVFVRYLYPQMLRGPRDLWDNNCQQGVGERSSFEACHQSCEALPSCLQYRYDTSTRQCFVHDVAQLGDAAPVSTWKSGWITDRIHHIIEQAPTCEHKGWK</sequence>
<dbReference type="GO" id="GO:0016020">
    <property type="term" value="C:membrane"/>
    <property type="evidence" value="ECO:0007669"/>
    <property type="project" value="UniProtKB-SubCell"/>
</dbReference>
<dbReference type="OrthoDB" id="414175at2759"/>
<dbReference type="PANTHER" id="PTHR23033:SF47">
    <property type="entry name" value="APPLE DOMAIN-CONTAINING PROTEIN-RELATED"/>
    <property type="match status" value="1"/>
</dbReference>
<evidence type="ECO:0000256" key="1">
    <source>
        <dbReference type="ARBA" id="ARBA00004606"/>
    </source>
</evidence>
<keyword evidence="3 7" id="KW-0812">Transmembrane</keyword>
<evidence type="ECO:0000256" key="5">
    <source>
        <dbReference type="ARBA" id="ARBA00022989"/>
    </source>
</evidence>
<evidence type="ECO:0000256" key="6">
    <source>
        <dbReference type="ARBA" id="ARBA00023136"/>
    </source>
</evidence>
<reference evidence="8 9" key="1">
    <citation type="submission" date="2021-01" db="EMBL/GenBank/DDBJ databases">
        <title>Cercospora kikuchii MAFF 305040 whole genome shotgun sequence.</title>
        <authorList>
            <person name="Kashiwa T."/>
            <person name="Suzuki T."/>
        </authorList>
    </citation>
    <scope>NUCLEOTIDE SEQUENCE [LARGE SCALE GENOMIC DNA]</scope>
    <source>
        <strain evidence="8 9">MAFF 305040</strain>
    </source>
</reference>
<proteinExistence type="inferred from homology"/>
<dbReference type="AlphaFoldDB" id="A0A9P3CS78"/>
<evidence type="ECO:0000256" key="2">
    <source>
        <dbReference type="ARBA" id="ARBA00006462"/>
    </source>
</evidence>
<organism evidence="8 9">
    <name type="scientific">Cercospora kikuchii</name>
    <dbReference type="NCBI Taxonomy" id="84275"/>
    <lineage>
        <taxon>Eukaryota</taxon>
        <taxon>Fungi</taxon>
        <taxon>Dikarya</taxon>
        <taxon>Ascomycota</taxon>
        <taxon>Pezizomycotina</taxon>
        <taxon>Dothideomycetes</taxon>
        <taxon>Dothideomycetidae</taxon>
        <taxon>Mycosphaerellales</taxon>
        <taxon>Mycosphaerellaceae</taxon>
        <taxon>Cercospora</taxon>
    </lineage>
</organism>
<gene>
    <name evidence="8" type="ORF">CKM354_000798700</name>
</gene>
<comment type="caution">
    <text evidence="8">The sequence shown here is derived from an EMBL/GenBank/DDBJ whole genome shotgun (WGS) entry which is preliminary data.</text>
</comment>
<protein>
    <recommendedName>
        <fullName evidence="10">Glycosyltransferase family 31 protein</fullName>
    </recommendedName>
</protein>
<keyword evidence="9" id="KW-1185">Reference proteome</keyword>
<dbReference type="Proteomes" id="UP000825890">
    <property type="component" value="Unassembled WGS sequence"/>
</dbReference>
<evidence type="ECO:0000256" key="4">
    <source>
        <dbReference type="ARBA" id="ARBA00022968"/>
    </source>
</evidence>
<keyword evidence="4" id="KW-0735">Signal-anchor</keyword>
<evidence type="ECO:0008006" key="10">
    <source>
        <dbReference type="Google" id="ProtNLM"/>
    </source>
</evidence>
<evidence type="ECO:0000313" key="9">
    <source>
        <dbReference type="Proteomes" id="UP000825890"/>
    </source>
</evidence>
<feature type="transmembrane region" description="Helical" evidence="7">
    <location>
        <begin position="15"/>
        <end position="35"/>
    </location>
</feature>
<keyword evidence="6 7" id="KW-0472">Membrane</keyword>
<keyword evidence="5 7" id="KW-1133">Transmembrane helix</keyword>
<evidence type="ECO:0000313" key="8">
    <source>
        <dbReference type="EMBL" id="GIZ44800.1"/>
    </source>
</evidence>
<dbReference type="InterPro" id="IPR026050">
    <property type="entry name" value="C1GALT1/C1GALT1_chp1"/>
</dbReference>
<accession>A0A9P3CS78</accession>
<evidence type="ECO:0000256" key="7">
    <source>
        <dbReference type="SAM" id="Phobius"/>
    </source>
</evidence>
<dbReference type="Gene3D" id="3.50.4.10">
    <property type="entry name" value="Hepatocyte Growth Factor"/>
    <property type="match status" value="1"/>
</dbReference>
<dbReference type="EMBL" id="BOLY01000005">
    <property type="protein sequence ID" value="GIZ44800.1"/>
    <property type="molecule type" value="Genomic_DNA"/>
</dbReference>
<dbReference type="RefSeq" id="XP_044659287.1">
    <property type="nucleotide sequence ID" value="XM_044803352.1"/>
</dbReference>
<dbReference type="GeneID" id="68293562"/>
<dbReference type="PANTHER" id="PTHR23033">
    <property type="entry name" value="BETA1,3-GALACTOSYLTRANSFERASE"/>
    <property type="match status" value="1"/>
</dbReference>
<comment type="subcellular location">
    <subcellularLocation>
        <location evidence="1">Membrane</location>
        <topology evidence="1">Single-pass type II membrane protein</topology>
    </subcellularLocation>
</comment>
<evidence type="ECO:0000256" key="3">
    <source>
        <dbReference type="ARBA" id="ARBA00022692"/>
    </source>
</evidence>
<comment type="similarity">
    <text evidence="2">Belongs to the glycosyltransferase 31 family. Beta3-Gal-T subfamily.</text>
</comment>
<name>A0A9P3CS78_9PEZI</name>